<dbReference type="CDD" id="cd06261">
    <property type="entry name" value="TM_PBP2"/>
    <property type="match status" value="1"/>
</dbReference>
<comment type="subcellular location">
    <subcellularLocation>
        <location evidence="1 7">Cell membrane</location>
        <topology evidence="1 7">Multi-pass membrane protein</topology>
    </subcellularLocation>
</comment>
<feature type="transmembrane region" description="Helical" evidence="7">
    <location>
        <begin position="290"/>
        <end position="309"/>
    </location>
</feature>
<dbReference type="InterPro" id="IPR000515">
    <property type="entry name" value="MetI-like"/>
</dbReference>
<dbReference type="AlphaFoldDB" id="A0AAU8G9Z7"/>
<feature type="transmembrane region" description="Helical" evidence="7">
    <location>
        <begin position="12"/>
        <end position="34"/>
    </location>
</feature>
<keyword evidence="3" id="KW-1003">Cell membrane</keyword>
<evidence type="ECO:0000256" key="1">
    <source>
        <dbReference type="ARBA" id="ARBA00004651"/>
    </source>
</evidence>
<evidence type="ECO:0000256" key="4">
    <source>
        <dbReference type="ARBA" id="ARBA00022692"/>
    </source>
</evidence>
<dbReference type="InterPro" id="IPR045621">
    <property type="entry name" value="BPD_transp_1_N"/>
</dbReference>
<feature type="domain" description="ABC transmembrane type-1" evidence="8">
    <location>
        <begin position="104"/>
        <end position="309"/>
    </location>
</feature>
<sequence>MDRLRSVLMSPWVSRIASFLFTCLIASVIIFLILRLLPGDVADLIAGDVVSAPEFKEAVRAELGLDQPLYMQYGDWLLSIISGNFGGSSLISGQPIGELLARQVPVTILLAMGVVLLSLVTGLPLGIAAAMKKDQWPDTVIRLLVIPGQSLPGFWLAIICLLILAAVFKWSPPLVYSFPWQDPWNHFQMIIIPLLLLTWEYGSHIMRVTRSGIVAAMQEDQIKALRAKGLTERQIIVRHALRAAAPSLIATMALQFGVLLGGVMILESIFGLPGVGRGLIGAALQRDLPVIQTYVLLIVVIVLLVNLAADRLHRAADPRLPSGAEL</sequence>
<keyword evidence="5 7" id="KW-1133">Transmembrane helix</keyword>
<keyword evidence="2 7" id="KW-0813">Transport</keyword>
<dbReference type="Pfam" id="PF00528">
    <property type="entry name" value="BPD_transp_1"/>
    <property type="match status" value="1"/>
</dbReference>
<feature type="transmembrane region" description="Helical" evidence="7">
    <location>
        <begin position="151"/>
        <end position="171"/>
    </location>
</feature>
<evidence type="ECO:0000313" key="9">
    <source>
        <dbReference type="EMBL" id="XCH32930.1"/>
    </source>
</evidence>
<feature type="transmembrane region" description="Helical" evidence="7">
    <location>
        <begin position="108"/>
        <end position="130"/>
    </location>
</feature>
<dbReference type="PANTHER" id="PTHR43163:SF6">
    <property type="entry name" value="DIPEPTIDE TRANSPORT SYSTEM PERMEASE PROTEIN DPPB-RELATED"/>
    <property type="match status" value="1"/>
</dbReference>
<dbReference type="GO" id="GO:0071916">
    <property type="term" value="F:dipeptide transmembrane transporter activity"/>
    <property type="evidence" value="ECO:0007669"/>
    <property type="project" value="TreeGrafter"/>
</dbReference>
<evidence type="ECO:0000256" key="3">
    <source>
        <dbReference type="ARBA" id="ARBA00022475"/>
    </source>
</evidence>
<dbReference type="Pfam" id="PF19300">
    <property type="entry name" value="BPD_transp_1_N"/>
    <property type="match status" value="1"/>
</dbReference>
<keyword evidence="4 7" id="KW-0812">Transmembrane</keyword>
<evidence type="ECO:0000256" key="6">
    <source>
        <dbReference type="ARBA" id="ARBA00023136"/>
    </source>
</evidence>
<comment type="similarity">
    <text evidence="7">Belongs to the binding-protein-dependent transport system permease family.</text>
</comment>
<gene>
    <name evidence="9" type="ORF">ABV300_07175</name>
</gene>
<feature type="transmembrane region" description="Helical" evidence="7">
    <location>
        <begin position="183"/>
        <end position="202"/>
    </location>
</feature>
<evidence type="ECO:0000256" key="7">
    <source>
        <dbReference type="RuleBase" id="RU363032"/>
    </source>
</evidence>
<proteinExistence type="inferred from homology"/>
<dbReference type="InterPro" id="IPR035906">
    <property type="entry name" value="MetI-like_sf"/>
</dbReference>
<evidence type="ECO:0000259" key="8">
    <source>
        <dbReference type="PROSITE" id="PS50928"/>
    </source>
</evidence>
<organism evidence="9">
    <name type="scientific">Dehalogenimonas sp. 4OHTPN</name>
    <dbReference type="NCBI Taxonomy" id="3166643"/>
    <lineage>
        <taxon>Bacteria</taxon>
        <taxon>Bacillati</taxon>
        <taxon>Chloroflexota</taxon>
        <taxon>Dehalococcoidia</taxon>
        <taxon>Dehalococcoidales</taxon>
        <taxon>Dehalococcoidaceae</taxon>
        <taxon>Dehalogenimonas</taxon>
    </lineage>
</organism>
<name>A0AAU8G9Z7_9CHLR</name>
<evidence type="ECO:0000256" key="5">
    <source>
        <dbReference type="ARBA" id="ARBA00022989"/>
    </source>
</evidence>
<dbReference type="PANTHER" id="PTHR43163">
    <property type="entry name" value="DIPEPTIDE TRANSPORT SYSTEM PERMEASE PROTEIN DPPB-RELATED"/>
    <property type="match status" value="1"/>
</dbReference>
<evidence type="ECO:0000256" key="2">
    <source>
        <dbReference type="ARBA" id="ARBA00022448"/>
    </source>
</evidence>
<accession>A0AAU8G9Z7</accession>
<keyword evidence="6 7" id="KW-0472">Membrane</keyword>
<reference evidence="9" key="1">
    <citation type="submission" date="2024-06" db="EMBL/GenBank/DDBJ databases">
        <title>A Novel Isolate, Dehalogenimonas sp. Strain 4OHTPN, Dechlorinates Aromatic 4 Hydroxy chlorothalonil by a Novel Reductive Dehalogenase.</title>
        <authorList>
            <person name="Liu G."/>
        </authorList>
    </citation>
    <scope>NUCLEOTIDE SEQUENCE</scope>
    <source>
        <strain evidence="9">4OHTPN</strain>
    </source>
</reference>
<protein>
    <submittedName>
        <fullName evidence="9">ABC transporter permease</fullName>
    </submittedName>
</protein>
<dbReference type="RefSeq" id="WP_353714194.1">
    <property type="nucleotide sequence ID" value="NZ_CP159307.1"/>
</dbReference>
<dbReference type="Gene3D" id="1.10.3720.10">
    <property type="entry name" value="MetI-like"/>
    <property type="match status" value="1"/>
</dbReference>
<dbReference type="PROSITE" id="PS50928">
    <property type="entry name" value="ABC_TM1"/>
    <property type="match status" value="1"/>
</dbReference>
<dbReference type="SUPFAM" id="SSF161098">
    <property type="entry name" value="MetI-like"/>
    <property type="match status" value="1"/>
</dbReference>
<dbReference type="GO" id="GO:0005886">
    <property type="term" value="C:plasma membrane"/>
    <property type="evidence" value="ECO:0007669"/>
    <property type="project" value="UniProtKB-SubCell"/>
</dbReference>
<dbReference type="EMBL" id="CP159307">
    <property type="protein sequence ID" value="XCH32930.1"/>
    <property type="molecule type" value="Genomic_DNA"/>
</dbReference>
<feature type="transmembrane region" description="Helical" evidence="7">
    <location>
        <begin position="248"/>
        <end position="270"/>
    </location>
</feature>